<dbReference type="Pfam" id="PF00069">
    <property type="entry name" value="Pkinase"/>
    <property type="match status" value="1"/>
</dbReference>
<dbReference type="FunFam" id="1.10.8.270:FF:000044">
    <property type="entry name" value="TBC Kinase homolog"/>
    <property type="match status" value="1"/>
</dbReference>
<dbReference type="SMART" id="SM00164">
    <property type="entry name" value="TBC"/>
    <property type="match status" value="1"/>
</dbReference>
<dbReference type="EMBL" id="LR790990">
    <property type="protein sequence ID" value="CAB3266852.1"/>
    <property type="molecule type" value="mRNA"/>
</dbReference>
<dbReference type="FunFam" id="1.10.472.80:FF:000015">
    <property type="entry name" value="TBC domain-containing protein kinase-like protein"/>
    <property type="match status" value="1"/>
</dbReference>
<dbReference type="Gene3D" id="1.10.8.270">
    <property type="entry name" value="putative rabgap domain of human tbc1 domain family member 14 like domains"/>
    <property type="match status" value="1"/>
</dbReference>
<dbReference type="Pfam" id="PF00581">
    <property type="entry name" value="Rhodanese"/>
    <property type="match status" value="1"/>
</dbReference>
<dbReference type="Gene3D" id="1.10.510.10">
    <property type="entry name" value="Transferase(Phosphotransferase) domain 1"/>
    <property type="match status" value="1"/>
</dbReference>
<dbReference type="InterPro" id="IPR011009">
    <property type="entry name" value="Kinase-like_dom_sf"/>
</dbReference>
<dbReference type="PROSITE" id="PS50086">
    <property type="entry name" value="TBC_RABGAP"/>
    <property type="match status" value="1"/>
</dbReference>
<dbReference type="AlphaFoldDB" id="A0A6F9DTU8"/>
<feature type="domain" description="Protein kinase" evidence="2">
    <location>
        <begin position="1"/>
        <end position="286"/>
    </location>
</feature>
<dbReference type="SMART" id="SM00220">
    <property type="entry name" value="S_TKc"/>
    <property type="match status" value="1"/>
</dbReference>
<keyword evidence="5" id="KW-0418">Kinase</keyword>
<evidence type="ECO:0000259" key="4">
    <source>
        <dbReference type="PROSITE" id="PS50206"/>
    </source>
</evidence>
<dbReference type="Gene3D" id="3.40.250.10">
    <property type="entry name" value="Rhodanese-like domain"/>
    <property type="match status" value="1"/>
</dbReference>
<name>A0A6F9DTU8_9ASCI</name>
<feature type="domain" description="Rhodanese" evidence="4">
    <location>
        <begin position="778"/>
        <end position="872"/>
    </location>
</feature>
<gene>
    <name evidence="5" type="primary">Tbck</name>
</gene>
<proteinExistence type="evidence at transcript level"/>
<dbReference type="GO" id="GO:0005524">
    <property type="term" value="F:ATP binding"/>
    <property type="evidence" value="ECO:0007669"/>
    <property type="project" value="InterPro"/>
</dbReference>
<dbReference type="GO" id="GO:0004672">
    <property type="term" value="F:protein kinase activity"/>
    <property type="evidence" value="ECO:0007669"/>
    <property type="project" value="InterPro"/>
</dbReference>
<dbReference type="SUPFAM" id="SSF47923">
    <property type="entry name" value="Ypt/Rab-GAP domain of gyp1p"/>
    <property type="match status" value="2"/>
</dbReference>
<dbReference type="InterPro" id="IPR036873">
    <property type="entry name" value="Rhodanese-like_dom_sf"/>
</dbReference>
<keyword evidence="5" id="KW-0808">Transferase</keyword>
<organism evidence="5">
    <name type="scientific">Phallusia mammillata</name>
    <dbReference type="NCBI Taxonomy" id="59560"/>
    <lineage>
        <taxon>Eukaryota</taxon>
        <taxon>Metazoa</taxon>
        <taxon>Chordata</taxon>
        <taxon>Tunicata</taxon>
        <taxon>Ascidiacea</taxon>
        <taxon>Phlebobranchia</taxon>
        <taxon>Ascidiidae</taxon>
        <taxon>Phallusia</taxon>
    </lineage>
</organism>
<accession>A0A6F9DTU8</accession>
<dbReference type="InterPro" id="IPR000719">
    <property type="entry name" value="Prot_kinase_dom"/>
</dbReference>
<protein>
    <submittedName>
        <fullName evidence="5">TBC domain-containing protein kinase-like protein</fullName>
    </submittedName>
</protein>
<dbReference type="InterPro" id="IPR001763">
    <property type="entry name" value="Rhodanese-like_dom"/>
</dbReference>
<dbReference type="SUPFAM" id="SSF52821">
    <property type="entry name" value="Rhodanese/Cell cycle control phosphatase"/>
    <property type="match status" value="1"/>
</dbReference>
<evidence type="ECO:0000259" key="3">
    <source>
        <dbReference type="PROSITE" id="PS50086"/>
    </source>
</evidence>
<dbReference type="PROSITE" id="PS50206">
    <property type="entry name" value="RHODANESE_3"/>
    <property type="match status" value="1"/>
</dbReference>
<keyword evidence="1" id="KW-0343">GTPase activation</keyword>
<dbReference type="PANTHER" id="PTHR22957">
    <property type="entry name" value="TBC1 DOMAIN FAMILY MEMBER GTPASE-ACTIVATING PROTEIN"/>
    <property type="match status" value="1"/>
</dbReference>
<evidence type="ECO:0000259" key="2">
    <source>
        <dbReference type="PROSITE" id="PS50011"/>
    </source>
</evidence>
<dbReference type="SUPFAM" id="SSF56112">
    <property type="entry name" value="Protein kinase-like (PK-like)"/>
    <property type="match status" value="1"/>
</dbReference>
<sequence length="874" mass="99182">MFRTKILLCYRYVSKIGMDTVRLGCMTFVTTAVPHDKCGSNGLPVTPNSVKVLGLAQELISLRHENVCRYIDFKTTKHNRIFAVSEYYTTTLHKMIKNHETFHRDWNSVCVNVSMGVFKGLSYLHEQGLVHHCLEPKSIYITKEDNPKLGNFGLHHITDGGSLVDCPIGNPKYHAPEHVLHIYSKDLAIANIKSDVWSSAIVILELINKSFLWEDKGLQTIVSKILELTSCQSAQSVLEVLQANFQKQSFLDDISQSMRCLLESCLSPIPENRLMPAEILNDKNIFKTTQNDNSENIKSLFSFKSLPAETDMQIQPIEDLDLQELWHLWKLAGGDLLSSVFNSDTTTPSVRMLPFFITNLGGVHGLQYSPEDLFDAHITVLPMEAIENRLATAVDNPDMFYPLLENKTNVDKEHATSKLPLLIRENDFEYQVYRLALFRRLLIGYPYLHDLLWKEARIDIPVLLRGLIWAGLLNVQGDVEEEYMHIDKDTPKLADRQIAVDVPRCHQYNAILSSPVAHEKLKRVLKAWLFSHPHLSYWQGLDSLCAVFVHLNFNDEPTAYKSMSHFIDKYLYNFFLKDNSAIIQEYLVVFAHLVSFHDPLLSCHMNEIGFIPDLYAIPWFLTMFAHVFPLHKIVHLWDTLLLGNSSFPLCIGVAILQQVREQLLLSDFNECILLFSDLPEVNIDNVVQKSIQIFCHTPKSSTFRVHAQHESNSQQRTMSYYSDDYNVSPQNELSLKPIPLADLKEEVCCRISADDLIQLTELGGIVNSKTPAKNSKSVKPRIAVIDIRQPDEFAHGAIPEGKNFPYSSSKSVESCLQYINQLKPKVVVVVGNCTSRFDRPFASKLLKAGTKGVCVLFGGIEILKPVGILTIPSL</sequence>
<dbReference type="InterPro" id="IPR035969">
    <property type="entry name" value="Rab-GAP_TBC_sf"/>
</dbReference>
<dbReference type="Gene3D" id="1.10.472.80">
    <property type="entry name" value="Ypt/Rab-GAP domain of gyp1p, domain 3"/>
    <property type="match status" value="1"/>
</dbReference>
<evidence type="ECO:0000313" key="5">
    <source>
        <dbReference type="EMBL" id="CAB3266852.1"/>
    </source>
</evidence>
<dbReference type="GO" id="GO:0005096">
    <property type="term" value="F:GTPase activator activity"/>
    <property type="evidence" value="ECO:0007669"/>
    <property type="project" value="UniProtKB-KW"/>
</dbReference>
<feature type="domain" description="Rab-GAP TBC" evidence="3">
    <location>
        <begin position="459"/>
        <end position="644"/>
    </location>
</feature>
<dbReference type="PANTHER" id="PTHR22957:SF168">
    <property type="entry name" value="TBC DOMAIN-CONTAINING PROTEIN KINASE-LIKE PROTEIN"/>
    <property type="match status" value="1"/>
</dbReference>
<dbReference type="InterPro" id="IPR000195">
    <property type="entry name" value="Rab-GAP-TBC_dom"/>
</dbReference>
<evidence type="ECO:0000256" key="1">
    <source>
        <dbReference type="ARBA" id="ARBA00022468"/>
    </source>
</evidence>
<reference evidence="5" key="1">
    <citation type="submission" date="2020-04" db="EMBL/GenBank/DDBJ databases">
        <authorList>
            <person name="Neveu A P."/>
        </authorList>
    </citation>
    <scope>NUCLEOTIDE SEQUENCE</scope>
    <source>
        <tissue evidence="5">Whole embryo</tissue>
    </source>
</reference>
<dbReference type="Pfam" id="PF00566">
    <property type="entry name" value="RabGAP-TBC"/>
    <property type="match status" value="1"/>
</dbReference>
<dbReference type="PROSITE" id="PS50011">
    <property type="entry name" value="PROTEIN_KINASE_DOM"/>
    <property type="match status" value="1"/>
</dbReference>